<dbReference type="PROSITE" id="PS00393">
    <property type="entry name" value="PEPCASE_2"/>
    <property type="match status" value="1"/>
</dbReference>
<dbReference type="EC" id="4.1.1.31" evidence="4 10"/>
<gene>
    <name evidence="10 13" type="primary">ppc</name>
    <name evidence="13" type="ORF">H9645_06665</name>
</gene>
<dbReference type="InterPro" id="IPR022805">
    <property type="entry name" value="PEP_COase_bac/pln-type"/>
</dbReference>
<dbReference type="Pfam" id="PF00311">
    <property type="entry name" value="PEPcase"/>
    <property type="match status" value="1"/>
</dbReference>
<protein>
    <recommendedName>
        <fullName evidence="5 10">Phosphoenolpyruvate carboxylase</fullName>
        <shortName evidence="10">PEPC</shortName>
        <shortName evidence="10">PEPCase</shortName>
        <ecNumber evidence="4 10">4.1.1.31</ecNumber>
    </recommendedName>
</protein>
<evidence type="ECO:0000256" key="7">
    <source>
        <dbReference type="ARBA" id="ARBA00023239"/>
    </source>
</evidence>
<comment type="cofactor">
    <cofactor evidence="1 10">
        <name>Mg(2+)</name>
        <dbReference type="ChEBI" id="CHEBI:18420"/>
    </cofactor>
</comment>
<evidence type="ECO:0000256" key="1">
    <source>
        <dbReference type="ARBA" id="ARBA00001946"/>
    </source>
</evidence>
<comment type="caution">
    <text evidence="13">The sequence shown here is derived from an EMBL/GenBank/DDBJ whole genome shotgun (WGS) entry which is preliminary data.</text>
</comment>
<evidence type="ECO:0000256" key="3">
    <source>
        <dbReference type="ARBA" id="ARBA00008346"/>
    </source>
</evidence>
<dbReference type="PANTHER" id="PTHR30523">
    <property type="entry name" value="PHOSPHOENOLPYRUVATE CARBOXYLASE"/>
    <property type="match status" value="1"/>
</dbReference>
<accession>A0ABR8UI62</accession>
<evidence type="ECO:0000256" key="2">
    <source>
        <dbReference type="ARBA" id="ARBA00003670"/>
    </source>
</evidence>
<organism evidence="13 14">
    <name type="scientific">Luteimonas colneyensis</name>
    <dbReference type="NCBI Taxonomy" id="2762230"/>
    <lineage>
        <taxon>Bacteria</taxon>
        <taxon>Pseudomonadati</taxon>
        <taxon>Pseudomonadota</taxon>
        <taxon>Gammaproteobacteria</taxon>
        <taxon>Lysobacterales</taxon>
        <taxon>Lysobacteraceae</taxon>
        <taxon>Luteimonas</taxon>
    </lineage>
</organism>
<proteinExistence type="inferred from homology"/>
<dbReference type="NCBIfam" id="NF000584">
    <property type="entry name" value="PRK00009.1"/>
    <property type="match status" value="1"/>
</dbReference>
<evidence type="ECO:0000256" key="12">
    <source>
        <dbReference type="PROSITE-ProRule" id="PRU10112"/>
    </source>
</evidence>
<evidence type="ECO:0000313" key="13">
    <source>
        <dbReference type="EMBL" id="MBD7987710.1"/>
    </source>
</evidence>
<keyword evidence="14" id="KW-1185">Reference proteome</keyword>
<evidence type="ECO:0000256" key="9">
    <source>
        <dbReference type="ARBA" id="ARBA00048995"/>
    </source>
</evidence>
<comment type="similarity">
    <text evidence="3 10">Belongs to the PEPCase type 1 family.</text>
</comment>
<dbReference type="GO" id="GO:0008964">
    <property type="term" value="F:phosphoenolpyruvate carboxylase activity"/>
    <property type="evidence" value="ECO:0007669"/>
    <property type="project" value="UniProtKB-EC"/>
</dbReference>
<keyword evidence="7 10" id="KW-0456">Lyase</keyword>
<evidence type="ECO:0000256" key="5">
    <source>
        <dbReference type="ARBA" id="ARBA00022419"/>
    </source>
</evidence>
<name>A0ABR8UI62_9GAMM</name>
<evidence type="ECO:0000256" key="4">
    <source>
        <dbReference type="ARBA" id="ARBA00012305"/>
    </source>
</evidence>
<evidence type="ECO:0000313" key="14">
    <source>
        <dbReference type="Proteomes" id="UP000647183"/>
    </source>
</evidence>
<dbReference type="SUPFAM" id="SSF51621">
    <property type="entry name" value="Phosphoenolpyruvate/pyruvate domain"/>
    <property type="match status" value="1"/>
</dbReference>
<evidence type="ECO:0000256" key="8">
    <source>
        <dbReference type="ARBA" id="ARBA00023300"/>
    </source>
</evidence>
<dbReference type="PROSITE" id="PS00781">
    <property type="entry name" value="PEPCASE_1"/>
    <property type="match status" value="1"/>
</dbReference>
<comment type="function">
    <text evidence="2 10">Forms oxaloacetate, a four-carbon dicarboxylic acid source for the tricarboxylic acid cycle.</text>
</comment>
<evidence type="ECO:0000256" key="6">
    <source>
        <dbReference type="ARBA" id="ARBA00022842"/>
    </source>
</evidence>
<dbReference type="InterPro" id="IPR021135">
    <property type="entry name" value="PEP_COase"/>
</dbReference>
<dbReference type="RefSeq" id="WP_191728913.1">
    <property type="nucleotide sequence ID" value="NZ_JACSQJ010000002.1"/>
</dbReference>
<feature type="active site" evidence="10 12">
    <location>
        <position position="594"/>
    </location>
</feature>
<evidence type="ECO:0000256" key="11">
    <source>
        <dbReference type="PROSITE-ProRule" id="PRU10111"/>
    </source>
</evidence>
<comment type="subunit">
    <text evidence="10">Homotetramer.</text>
</comment>
<comment type="catalytic activity">
    <reaction evidence="9 10">
        <text>oxaloacetate + phosphate = phosphoenolpyruvate + hydrogencarbonate</text>
        <dbReference type="Rhea" id="RHEA:28370"/>
        <dbReference type="ChEBI" id="CHEBI:16452"/>
        <dbReference type="ChEBI" id="CHEBI:17544"/>
        <dbReference type="ChEBI" id="CHEBI:43474"/>
        <dbReference type="ChEBI" id="CHEBI:58702"/>
        <dbReference type="EC" id="4.1.1.31"/>
    </reaction>
</comment>
<evidence type="ECO:0000256" key="10">
    <source>
        <dbReference type="HAMAP-Rule" id="MF_00595"/>
    </source>
</evidence>
<dbReference type="HAMAP" id="MF_00595">
    <property type="entry name" value="PEPcase_type1"/>
    <property type="match status" value="1"/>
</dbReference>
<dbReference type="Gene3D" id="1.20.1440.90">
    <property type="entry name" value="Phosphoenolpyruvate/pyruvate domain"/>
    <property type="match status" value="1"/>
</dbReference>
<dbReference type="InterPro" id="IPR018129">
    <property type="entry name" value="PEP_COase_Lys_AS"/>
</dbReference>
<dbReference type="Proteomes" id="UP000647183">
    <property type="component" value="Unassembled WGS sequence"/>
</dbReference>
<keyword evidence="8 10" id="KW-0120">Carbon dioxide fixation</keyword>
<dbReference type="InterPro" id="IPR015813">
    <property type="entry name" value="Pyrv/PenolPyrv_kinase-like_dom"/>
</dbReference>
<dbReference type="PRINTS" id="PR00150">
    <property type="entry name" value="PEPCARBXLASE"/>
</dbReference>
<feature type="active site" evidence="10 11">
    <location>
        <position position="157"/>
    </location>
</feature>
<sequence length="927" mass="101078">MTTIDADTTPLREQLDFADTDALLRDDVRRLGAMVGDMLAEQVSPALLQQVEAVRRAAIARRENAEPVDALAAELATVTPENADALVRAFSAWFGAINLAERVHRIRRRRDHQRSDEGPQPGGLEAVLAALHADGVSLDELQALLPRLWVEPVFTAHPTEAVRRALLAKERVIVERLVADIDRTRTPDERLSDESRIRQALATTWQTSEAPPLKPTVTDEVDHIGHYLGVLFRVLPAFYEVFADAVEQAWGERIALPDVLRFGTWVGGDMDGNPNVGAATIEAALAAQRAQVLGQYRDELRALGQVLTQTRDRAGIDADVEARLAHYRDAMPGVAARLRARQADMPYRQLLELMSARLEATAADRRRPGAGDGSGSATATAEAYAGVEDFLADLDLIDASLAAHRGEHAGRFALRRLRRRVTSFGFHLAALDLRQDSAAHDAALGALQGVDDWAAQPLAQRLDVLHALIADPAPMDPDARAAASVLDVFRKVASARLRYGAAAFGPYIVSMSRSAADALAVLALARIAGCVEGGADDATGEVPLDVAPLFETVDDLDAAAGVMRALFDDPVYRRHVAARGDRQIVMLGYSDSAKDSGLMASRWALQRAQVDLMRLAREAGVRLVFFHGRGGSVSRGGGKTGRAIIAAPRGSVDGRMRVTEQGEVIHRKYGIRALALRNLEQMTGAVLRASLRPRPAEPRVRAWRAIADGLAAESRACYRALVHDDPGFDAYFRAATPVDVIERLQIGSRPSRRRDGGIANLRAIPWVFSWSQNRSGLTGWYGVGHALERGIQAHGLDAMAEMARDWPFFAAMLDDVEMLLAKSDLAIFERYSQLAGDAHAAFFPRIAAEFARTRDAILAIKGEDGLLANDYRLRLSIRLRNPYVDPISLLQVELLRRWREGGREDEGLLRALFATVNGIAAGIQNTG</sequence>
<reference evidence="13 14" key="1">
    <citation type="submission" date="2020-08" db="EMBL/GenBank/DDBJ databases">
        <title>A Genomic Blueprint of the Chicken Gut Microbiome.</title>
        <authorList>
            <person name="Gilroy R."/>
            <person name="Ravi A."/>
            <person name="Getino M."/>
            <person name="Pursley I."/>
            <person name="Horton D.L."/>
            <person name="Alikhan N.-F."/>
            <person name="Baker D."/>
            <person name="Gharbi K."/>
            <person name="Hall N."/>
            <person name="Watson M."/>
            <person name="Adriaenssens E.M."/>
            <person name="Foster-Nyarko E."/>
            <person name="Jarju S."/>
            <person name="Secka A."/>
            <person name="Antonio M."/>
            <person name="Oren A."/>
            <person name="Chaudhuri R."/>
            <person name="La Ragione R.M."/>
            <person name="Hildebrand F."/>
            <person name="Pallen M.J."/>
        </authorList>
    </citation>
    <scope>NUCLEOTIDE SEQUENCE [LARGE SCALE GENOMIC DNA]</scope>
    <source>
        <strain evidence="13 14">Sa2BVA3</strain>
    </source>
</reference>
<dbReference type="PANTHER" id="PTHR30523:SF6">
    <property type="entry name" value="PHOSPHOENOLPYRUVATE CARBOXYLASE"/>
    <property type="match status" value="1"/>
</dbReference>
<dbReference type="EMBL" id="JACSQJ010000002">
    <property type="protein sequence ID" value="MBD7987710.1"/>
    <property type="molecule type" value="Genomic_DNA"/>
</dbReference>
<dbReference type="InterPro" id="IPR033129">
    <property type="entry name" value="PEPCASE_His_AS"/>
</dbReference>
<keyword evidence="6 10" id="KW-0460">Magnesium</keyword>